<keyword evidence="13 16" id="KW-1035">Host cytoplasm</keyword>
<keyword evidence="6 16" id="KW-0479">Metal-binding</keyword>
<reference evidence="18 19" key="1">
    <citation type="journal article" date="2013" name="J. Gen. Virol.">
        <title>Four novel papillomavirus sequences support a broad diversity among equine papillomaviruses.</title>
        <authorList>
            <person name="Lange C."/>
            <person name="Vetsch E."/>
            <person name="Ackermann M."/>
            <person name="Favrot C."/>
            <person name="Tobler K."/>
        </authorList>
    </citation>
    <scope>NUCLEOTIDE SEQUENCE [LARGE SCALE GENOMIC DNA]</scope>
</reference>
<keyword evidence="3 16" id="KW-1048">Host nucleus</keyword>
<dbReference type="SMR" id="M4HXD6"/>
<evidence type="ECO:0000256" key="16">
    <source>
        <dbReference type="HAMAP-Rule" id="MF_04006"/>
    </source>
</evidence>
<evidence type="ECO:0000256" key="17">
    <source>
        <dbReference type="RuleBase" id="RU363123"/>
    </source>
</evidence>
<keyword evidence="7 16" id="KW-0863">Zinc-finger</keyword>
<feature type="zinc finger region" evidence="16">
    <location>
        <begin position="23"/>
        <end position="59"/>
    </location>
</feature>
<comment type="subunit">
    <text evidence="16">Forms homodimers. Interacts with ubiquitin-protein ligase UBE3A/E6-AP; this interaction stimulates UBE3A ubiquitin activity. Interacts with host BAK1.</text>
</comment>
<evidence type="ECO:0000256" key="6">
    <source>
        <dbReference type="ARBA" id="ARBA00022723"/>
    </source>
</evidence>
<evidence type="ECO:0000313" key="18">
    <source>
        <dbReference type="EMBL" id="AFU07689.1"/>
    </source>
</evidence>
<evidence type="ECO:0000256" key="13">
    <source>
        <dbReference type="ARBA" id="ARBA00023200"/>
    </source>
</evidence>
<evidence type="ECO:0000256" key="12">
    <source>
        <dbReference type="ARBA" id="ARBA00023163"/>
    </source>
</evidence>
<keyword evidence="9 16" id="KW-0805">Transcription regulation</keyword>
<comment type="similarity">
    <text evidence="1 16 17">Belongs to the papillomaviridae E6 protein family.</text>
</comment>
<dbReference type="GO" id="GO:0039502">
    <property type="term" value="P:symbiont-mediated suppression of host type I interferon-mediated signaling pathway"/>
    <property type="evidence" value="ECO:0007669"/>
    <property type="project" value="UniProtKB-UniRule"/>
</dbReference>
<organism evidence="18 19">
    <name type="scientific">Equus caballus papillomavirus 7</name>
    <dbReference type="NCBI Taxonomy" id="1235430"/>
    <lineage>
        <taxon>Viruses</taxon>
        <taxon>Monodnaviria</taxon>
        <taxon>Shotokuvirae</taxon>
        <taxon>Cossaviricota</taxon>
        <taxon>Papovaviricetes</taxon>
        <taxon>Zurhausenvirales</taxon>
        <taxon>Papillomaviridae</taxon>
        <taxon>Firstpapillomavirinae</taxon>
        <taxon>Dyorhopapillomavirus</taxon>
        <taxon>Dyorhopapillomavirus 1</taxon>
    </lineage>
</organism>
<comment type="caution">
    <text evidence="16">Lacks conserved residue(s) required for the propagation of feature annotation.</text>
</comment>
<dbReference type="KEGG" id="vg:14757630"/>
<evidence type="ECO:0000256" key="1">
    <source>
        <dbReference type="ARBA" id="ARBA00006346"/>
    </source>
</evidence>
<dbReference type="GO" id="GO:0052150">
    <property type="term" value="P:symbiont-mediated perturbation of host apoptosis"/>
    <property type="evidence" value="ECO:0007669"/>
    <property type="project" value="UniProtKB-KW"/>
</dbReference>
<comment type="subcellular location">
    <subcellularLocation>
        <location evidence="16 17">Host cytoplasm</location>
    </subcellularLocation>
    <subcellularLocation>
        <location evidence="16 17">Host nucleus</location>
    </subcellularLocation>
</comment>
<evidence type="ECO:0000256" key="15">
    <source>
        <dbReference type="ARBA" id="ARBA00023323"/>
    </source>
</evidence>
<keyword evidence="8 16" id="KW-0862">Zinc</keyword>
<keyword evidence="14 16" id="KW-0899">Viral immunoevasion</keyword>
<dbReference type="HAMAP" id="MF_04006">
    <property type="entry name" value="HPV_E6"/>
    <property type="match status" value="1"/>
</dbReference>
<keyword evidence="15 16" id="KW-1119">Modulation of host cell apoptosis by virus</keyword>
<evidence type="ECO:0000256" key="10">
    <source>
        <dbReference type="ARBA" id="ARBA00023125"/>
    </source>
</evidence>
<gene>
    <name evidence="16" type="primary">E6</name>
</gene>
<dbReference type="GO" id="GO:0042025">
    <property type="term" value="C:host cell nucleus"/>
    <property type="evidence" value="ECO:0007669"/>
    <property type="project" value="UniProtKB-SubCell"/>
</dbReference>
<dbReference type="SUPFAM" id="SSF161229">
    <property type="entry name" value="E6 C-terminal domain-like"/>
    <property type="match status" value="2"/>
</dbReference>
<protein>
    <recommendedName>
        <fullName evidence="16 17">Protein E6</fullName>
    </recommendedName>
</protein>
<keyword evidence="5 16" id="KW-1090">Inhibition of host innate immune response by virus</keyword>
<dbReference type="RefSeq" id="YP_007518498.1">
    <property type="nucleotide sequence ID" value="NC_020501.1"/>
</dbReference>
<evidence type="ECO:0000256" key="11">
    <source>
        <dbReference type="ARBA" id="ARBA00023159"/>
    </source>
</evidence>
<dbReference type="GO" id="GO:0006355">
    <property type="term" value="P:regulation of DNA-templated transcription"/>
    <property type="evidence" value="ECO:0007669"/>
    <property type="project" value="UniProtKB-UniRule"/>
</dbReference>
<keyword evidence="10 16" id="KW-0238">DNA-binding</keyword>
<dbReference type="GO" id="GO:0008270">
    <property type="term" value="F:zinc ion binding"/>
    <property type="evidence" value="ECO:0007669"/>
    <property type="project" value="UniProtKB-KW"/>
</dbReference>
<dbReference type="Proteomes" id="UP000111451">
    <property type="component" value="Segment"/>
</dbReference>
<comment type="function">
    <text evidence="16">Plays a major role in the induction and maintenance of cellular transformation. E6 associates with host UBE3A/E6-AP ubiquitin-protein ligase and modulates its activity. Protects host keratinocytes from apoptosis by mediating the degradation of host BAK1. May also inhibit host immune response.</text>
</comment>
<proteinExistence type="inferred from homology"/>
<dbReference type="GO" id="GO:0006351">
    <property type="term" value="P:DNA-templated transcription"/>
    <property type="evidence" value="ECO:0007669"/>
    <property type="project" value="UniProtKB-UniRule"/>
</dbReference>
<dbReference type="InterPro" id="IPR001334">
    <property type="entry name" value="E6"/>
</dbReference>
<sequence>MADRRELEEDVWSDFAFLQTCPCVFCRCKLSRVDLVAFRDNQWRLIWKSGKAFAACTPCVKALLFIERTCYPTLWKSVAKVEEIEQRPVCQIKVTCHYCGHVLSTDEKLLKAWEGKPLRRLRNRWTASCFDCNHPDPELIKEEALK</sequence>
<dbReference type="Pfam" id="PF00518">
    <property type="entry name" value="E6"/>
    <property type="match status" value="1"/>
</dbReference>
<evidence type="ECO:0000256" key="4">
    <source>
        <dbReference type="ARBA" id="ARBA00022581"/>
    </source>
</evidence>
<evidence type="ECO:0000256" key="7">
    <source>
        <dbReference type="ARBA" id="ARBA00022771"/>
    </source>
</evidence>
<dbReference type="InterPro" id="IPR038575">
    <property type="entry name" value="E6_sf"/>
</dbReference>
<keyword evidence="11 16" id="KW-0010">Activator</keyword>
<dbReference type="GO" id="GO:0052170">
    <property type="term" value="P:symbiont-mediated suppression of host innate immune response"/>
    <property type="evidence" value="ECO:0007669"/>
    <property type="project" value="UniProtKB-KW"/>
</dbReference>
<name>M4HXD6_9PAPI</name>
<keyword evidence="12 16" id="KW-0804">Transcription</keyword>
<accession>M4HXD6</accession>
<evidence type="ECO:0000313" key="19">
    <source>
        <dbReference type="Proteomes" id="UP000111451"/>
    </source>
</evidence>
<dbReference type="GO" id="GO:0039648">
    <property type="term" value="P:symbiont-mediated perturbation of host ubiquitin-like protein modification"/>
    <property type="evidence" value="ECO:0007669"/>
    <property type="project" value="UniProtKB-UniRule"/>
</dbReference>
<dbReference type="GO" id="GO:0030430">
    <property type="term" value="C:host cell cytoplasm"/>
    <property type="evidence" value="ECO:0007669"/>
    <property type="project" value="UniProtKB-SubCell"/>
</dbReference>
<dbReference type="GO" id="GO:0003677">
    <property type="term" value="F:DNA binding"/>
    <property type="evidence" value="ECO:0007669"/>
    <property type="project" value="UniProtKB-UniRule"/>
</dbReference>
<dbReference type="Gene3D" id="3.30.240.40">
    <property type="entry name" value="E6 early regulatory protein"/>
    <property type="match status" value="2"/>
</dbReference>
<evidence type="ECO:0000256" key="14">
    <source>
        <dbReference type="ARBA" id="ARBA00023280"/>
    </source>
</evidence>
<evidence type="ECO:0000256" key="9">
    <source>
        <dbReference type="ARBA" id="ARBA00023015"/>
    </source>
</evidence>
<evidence type="ECO:0000256" key="2">
    <source>
        <dbReference type="ARBA" id="ARBA00022518"/>
    </source>
</evidence>
<feature type="zinc finger region" evidence="16">
    <location>
        <begin position="96"/>
        <end position="132"/>
    </location>
</feature>
<keyword evidence="2 16" id="KW-0244">Early protein</keyword>
<evidence type="ECO:0000256" key="3">
    <source>
        <dbReference type="ARBA" id="ARBA00022562"/>
    </source>
</evidence>
<evidence type="ECO:0000256" key="5">
    <source>
        <dbReference type="ARBA" id="ARBA00022632"/>
    </source>
</evidence>
<keyword evidence="4 16" id="KW-0945">Host-virus interaction</keyword>
<dbReference type="OrthoDB" id="27353at10239"/>
<dbReference type="EMBL" id="JX035935">
    <property type="protein sequence ID" value="AFU07689.1"/>
    <property type="molecule type" value="Genomic_DNA"/>
</dbReference>
<evidence type="ECO:0000256" key="8">
    <source>
        <dbReference type="ARBA" id="ARBA00022833"/>
    </source>
</evidence>